<dbReference type="EMBL" id="VDUY01000008">
    <property type="protein sequence ID" value="TXL63485.1"/>
    <property type="molecule type" value="Genomic_DNA"/>
</dbReference>
<dbReference type="PROSITE" id="PS00732">
    <property type="entry name" value="RIBOSOMAL_S16"/>
    <property type="match status" value="1"/>
</dbReference>
<dbReference type="InterPro" id="IPR023803">
    <property type="entry name" value="Ribosomal_bS16_dom_sf"/>
</dbReference>
<evidence type="ECO:0000313" key="4">
    <source>
        <dbReference type="EMBL" id="TXL63485.1"/>
    </source>
</evidence>
<dbReference type="Pfam" id="PF00886">
    <property type="entry name" value="Ribosomal_S16"/>
    <property type="match status" value="1"/>
</dbReference>
<dbReference type="Proteomes" id="UP000321548">
    <property type="component" value="Unassembled WGS sequence"/>
</dbReference>
<dbReference type="HAMAP" id="MF_00385">
    <property type="entry name" value="Ribosomal_bS16"/>
    <property type="match status" value="1"/>
</dbReference>
<evidence type="ECO:0000256" key="2">
    <source>
        <dbReference type="ARBA" id="ARBA00023274"/>
    </source>
</evidence>
<evidence type="ECO:0000256" key="3">
    <source>
        <dbReference type="HAMAP-Rule" id="MF_00385"/>
    </source>
</evidence>
<evidence type="ECO:0000313" key="5">
    <source>
        <dbReference type="Proteomes" id="UP000321548"/>
    </source>
</evidence>
<dbReference type="GO" id="GO:0003735">
    <property type="term" value="F:structural constituent of ribosome"/>
    <property type="evidence" value="ECO:0007669"/>
    <property type="project" value="InterPro"/>
</dbReference>
<dbReference type="NCBIfam" id="TIGR00002">
    <property type="entry name" value="S16"/>
    <property type="match status" value="1"/>
</dbReference>
<accession>A0A5C8NRN5</accession>
<dbReference type="PANTHER" id="PTHR12919">
    <property type="entry name" value="30S RIBOSOMAL PROTEIN S16"/>
    <property type="match status" value="1"/>
</dbReference>
<dbReference type="PANTHER" id="PTHR12919:SF20">
    <property type="entry name" value="SMALL RIBOSOMAL SUBUNIT PROTEIN BS16M"/>
    <property type="match status" value="1"/>
</dbReference>
<dbReference type="OrthoDB" id="9807878at2"/>
<proteinExistence type="inferred from homology"/>
<keyword evidence="1 3" id="KW-0689">Ribosomal protein</keyword>
<sequence>MVVIRLTRGGAKKRPFYHIVATDKQSRRDGRFIERIGFYNPVAAATENGLVLSMDRIGYWQQKGAQLSPTVERLVRQYAKAQGAPAAAAA</sequence>
<dbReference type="InterPro" id="IPR020592">
    <property type="entry name" value="Ribosomal_bS16_CS"/>
</dbReference>
<gene>
    <name evidence="3 4" type="primary">rpsP</name>
    <name evidence="4" type="ORF">FHP08_16665</name>
</gene>
<dbReference type="SUPFAM" id="SSF54565">
    <property type="entry name" value="Ribosomal protein S16"/>
    <property type="match status" value="1"/>
</dbReference>
<keyword evidence="5" id="KW-1185">Reference proteome</keyword>
<dbReference type="Gene3D" id="3.30.1320.10">
    <property type="match status" value="1"/>
</dbReference>
<organism evidence="4 5">
    <name type="scientific">Zeimonas arvi</name>
    <dbReference type="NCBI Taxonomy" id="2498847"/>
    <lineage>
        <taxon>Bacteria</taxon>
        <taxon>Pseudomonadati</taxon>
        <taxon>Pseudomonadota</taxon>
        <taxon>Betaproteobacteria</taxon>
        <taxon>Burkholderiales</taxon>
        <taxon>Burkholderiaceae</taxon>
        <taxon>Zeimonas</taxon>
    </lineage>
</organism>
<dbReference type="GO" id="GO:0005737">
    <property type="term" value="C:cytoplasm"/>
    <property type="evidence" value="ECO:0007669"/>
    <property type="project" value="UniProtKB-ARBA"/>
</dbReference>
<dbReference type="AlphaFoldDB" id="A0A5C8NRN5"/>
<dbReference type="RefSeq" id="WP_147705639.1">
    <property type="nucleotide sequence ID" value="NZ_VDUY01000008.1"/>
</dbReference>
<keyword evidence="2 3" id="KW-0687">Ribonucleoprotein</keyword>
<comment type="caution">
    <text evidence="4">The sequence shown here is derived from an EMBL/GenBank/DDBJ whole genome shotgun (WGS) entry which is preliminary data.</text>
</comment>
<name>A0A5C8NRN5_9BURK</name>
<evidence type="ECO:0000256" key="1">
    <source>
        <dbReference type="ARBA" id="ARBA00022980"/>
    </source>
</evidence>
<dbReference type="GO" id="GO:0006412">
    <property type="term" value="P:translation"/>
    <property type="evidence" value="ECO:0007669"/>
    <property type="project" value="UniProtKB-UniRule"/>
</dbReference>
<comment type="similarity">
    <text evidence="3">Belongs to the bacterial ribosomal protein bS16 family.</text>
</comment>
<reference evidence="4 5" key="1">
    <citation type="submission" date="2019-06" db="EMBL/GenBank/DDBJ databases">
        <title>Quisquiliibacterium sp. nov., isolated from a maize field.</title>
        <authorList>
            <person name="Lin S.-Y."/>
            <person name="Tsai C.-F."/>
            <person name="Young C.-C."/>
        </authorList>
    </citation>
    <scope>NUCLEOTIDE SEQUENCE [LARGE SCALE GENOMIC DNA]</scope>
    <source>
        <strain evidence="4 5">CC-CFT501</strain>
    </source>
</reference>
<protein>
    <recommendedName>
        <fullName evidence="3">Small ribosomal subunit protein bS16</fullName>
    </recommendedName>
</protein>
<dbReference type="GO" id="GO:0015935">
    <property type="term" value="C:small ribosomal subunit"/>
    <property type="evidence" value="ECO:0007669"/>
    <property type="project" value="TreeGrafter"/>
</dbReference>
<dbReference type="InterPro" id="IPR000307">
    <property type="entry name" value="Ribosomal_bS16"/>
</dbReference>